<keyword evidence="5" id="KW-1185">Reference proteome</keyword>
<dbReference type="PANTHER" id="PTHR10039">
    <property type="entry name" value="AMELOGENIN"/>
    <property type="match status" value="1"/>
</dbReference>
<evidence type="ECO:0000259" key="2">
    <source>
        <dbReference type="Pfam" id="PF24809"/>
    </source>
</evidence>
<feature type="domain" description="DUF7708" evidence="2">
    <location>
        <begin position="75"/>
        <end position="174"/>
    </location>
</feature>
<dbReference type="EMBL" id="PXXK01000191">
    <property type="protein sequence ID" value="RFN48948.1"/>
    <property type="molecule type" value="Genomic_DNA"/>
</dbReference>
<dbReference type="PANTHER" id="PTHR10039:SF14">
    <property type="entry name" value="NACHT DOMAIN-CONTAINING PROTEIN"/>
    <property type="match status" value="1"/>
</dbReference>
<feature type="domain" description="Nephrocystin 3-like N-terminal" evidence="3">
    <location>
        <begin position="223"/>
        <end position="381"/>
    </location>
</feature>
<organism evidence="4 5">
    <name type="scientific">Fusarium flagelliforme</name>
    <dbReference type="NCBI Taxonomy" id="2675880"/>
    <lineage>
        <taxon>Eukaryota</taxon>
        <taxon>Fungi</taxon>
        <taxon>Dikarya</taxon>
        <taxon>Ascomycota</taxon>
        <taxon>Pezizomycotina</taxon>
        <taxon>Sordariomycetes</taxon>
        <taxon>Hypocreomycetidae</taxon>
        <taxon>Hypocreales</taxon>
        <taxon>Nectriaceae</taxon>
        <taxon>Fusarium</taxon>
        <taxon>Fusarium incarnatum-equiseti species complex</taxon>
    </lineage>
</organism>
<sequence length="497" mass="56342">MASSLTETSPSAGGTQTRTDSDLVFDKAVAKFKSRLNRTQANQFANCTLDDVRDQIRHIQNRHGSQRRLRNMDRLSKFVEGMDQLGKVVEVFLNLHNGVALIWGPIKFLLLVASNWVDSLDSLLGVYGQIGEALPDLTRYEHIYKEYPYVHTHLESYYCDILEFHSNALDVFARPDQKDAERDLIAHQSRIDQQYSTVESKIDPPNYHEDYEIASQKRFQNTSGRWILSHPLVSDWLDHSSKANGKIYLSGIPGAGKTVLTSSIIGHLRDRRSSGRGSADSFSVSYFYFKHHQPKKSSLLSMLLGLLAQLVAQDESLLDHVYQACRSAEPRQFQSLDEVSRHVSMALQSQPRSFVIIDGLDECTEASRVLDWFESIMSTQDDTSGDTDFNIRLFISGQRDGILESQMSHYTRIDLETSSGHDQDIEAFAETMAIKIRERFSLNPEIERDIAVRVTSKAGGMFLYAQLVLNNLLSQTSKYDLKQELKAETFPEGLEQA</sequence>
<evidence type="ECO:0000313" key="4">
    <source>
        <dbReference type="EMBL" id="RFN48948.1"/>
    </source>
</evidence>
<dbReference type="STRING" id="2594813.A0A395MLY1"/>
<dbReference type="Pfam" id="PF24883">
    <property type="entry name" value="NPHP3_N"/>
    <property type="match status" value="1"/>
</dbReference>
<dbReference type="Proteomes" id="UP000265631">
    <property type="component" value="Unassembled WGS sequence"/>
</dbReference>
<dbReference type="Gene3D" id="3.40.50.300">
    <property type="entry name" value="P-loop containing nucleotide triphosphate hydrolases"/>
    <property type="match status" value="1"/>
</dbReference>
<evidence type="ECO:0000259" key="3">
    <source>
        <dbReference type="Pfam" id="PF24883"/>
    </source>
</evidence>
<proteinExistence type="predicted"/>
<evidence type="ECO:0000313" key="5">
    <source>
        <dbReference type="Proteomes" id="UP000265631"/>
    </source>
</evidence>
<dbReference type="InterPro" id="IPR056125">
    <property type="entry name" value="DUF7708"/>
</dbReference>
<keyword evidence="1" id="KW-0677">Repeat</keyword>
<protein>
    <submittedName>
        <fullName evidence="4">Zinc finger protein</fullName>
    </submittedName>
</protein>
<dbReference type="SUPFAM" id="SSF52540">
    <property type="entry name" value="P-loop containing nucleoside triphosphate hydrolases"/>
    <property type="match status" value="1"/>
</dbReference>
<dbReference type="AlphaFoldDB" id="A0A395MLY1"/>
<dbReference type="InterPro" id="IPR027417">
    <property type="entry name" value="P-loop_NTPase"/>
</dbReference>
<name>A0A395MLY1_9HYPO</name>
<accession>A0A395MLY1</accession>
<reference evidence="4 5" key="1">
    <citation type="journal article" date="2018" name="PLoS Pathog.">
        <title>Evolution of structural diversity of trichothecenes, a family of toxins produced by plant pathogenic and entomopathogenic fungi.</title>
        <authorList>
            <person name="Proctor R.H."/>
            <person name="McCormick S.P."/>
            <person name="Kim H.S."/>
            <person name="Cardoza R.E."/>
            <person name="Stanley A.M."/>
            <person name="Lindo L."/>
            <person name="Kelly A."/>
            <person name="Brown D.W."/>
            <person name="Lee T."/>
            <person name="Vaughan M.M."/>
            <person name="Alexander N.J."/>
            <person name="Busman M."/>
            <person name="Gutierrez S."/>
        </authorList>
    </citation>
    <scope>NUCLEOTIDE SEQUENCE [LARGE SCALE GENOMIC DNA]</scope>
    <source>
        <strain evidence="4 5">NRRL 13405</strain>
    </source>
</reference>
<comment type="caution">
    <text evidence="4">The sequence shown here is derived from an EMBL/GenBank/DDBJ whole genome shotgun (WGS) entry which is preliminary data.</text>
</comment>
<dbReference type="InterPro" id="IPR056884">
    <property type="entry name" value="NPHP3-like_N"/>
</dbReference>
<dbReference type="Pfam" id="PF24809">
    <property type="entry name" value="DUF7708"/>
    <property type="match status" value="1"/>
</dbReference>
<gene>
    <name evidence="4" type="ORF">FIE12Z_6795</name>
</gene>
<evidence type="ECO:0000256" key="1">
    <source>
        <dbReference type="ARBA" id="ARBA00022737"/>
    </source>
</evidence>